<name>M7ZH87_TRIUA</name>
<evidence type="ECO:0000256" key="1">
    <source>
        <dbReference type="SAM" id="MobiDB-lite"/>
    </source>
</evidence>
<gene>
    <name evidence="2" type="ORF">TRIUR3_29759</name>
</gene>
<dbReference type="AlphaFoldDB" id="M7ZH87"/>
<sequence length="151" mass="16966">MAGLDACVVSGPRSECTSHCRACDRMRVAVGRRYMRNELVWMCPTDDDVQNGQVEHVTEEASERRPTHLAWLKEKRKQWPAAGDRGKNRRSRRSDGLPISASCRTRAHAVATTMEKLMREECSAPAMPAGGAPPPWRSHRHQAVGGIREHR</sequence>
<feature type="region of interest" description="Disordered" evidence="1">
    <location>
        <begin position="74"/>
        <end position="101"/>
    </location>
</feature>
<accession>M7ZH87</accession>
<reference evidence="2" key="1">
    <citation type="journal article" date="2013" name="Nature">
        <title>Draft genome of the wheat A-genome progenitor Triticum urartu.</title>
        <authorList>
            <person name="Ling H.Q."/>
            <person name="Zhao S."/>
            <person name="Liu D."/>
            <person name="Wang J."/>
            <person name="Sun H."/>
            <person name="Zhang C."/>
            <person name="Fan H."/>
            <person name="Li D."/>
            <person name="Dong L."/>
            <person name="Tao Y."/>
            <person name="Gao C."/>
            <person name="Wu H."/>
            <person name="Li Y."/>
            <person name="Cui Y."/>
            <person name="Guo X."/>
            <person name="Zheng S."/>
            <person name="Wang B."/>
            <person name="Yu K."/>
            <person name="Liang Q."/>
            <person name="Yang W."/>
            <person name="Lou X."/>
            <person name="Chen J."/>
            <person name="Feng M."/>
            <person name="Jian J."/>
            <person name="Zhang X."/>
            <person name="Luo G."/>
            <person name="Jiang Y."/>
            <person name="Liu J."/>
            <person name="Wang Z."/>
            <person name="Sha Y."/>
            <person name="Zhang B."/>
            <person name="Wu H."/>
            <person name="Tang D."/>
            <person name="Shen Q."/>
            <person name="Xue P."/>
            <person name="Zou S."/>
            <person name="Wang X."/>
            <person name="Liu X."/>
            <person name="Wang F."/>
            <person name="Yang Y."/>
            <person name="An X."/>
            <person name="Dong Z."/>
            <person name="Zhang K."/>
            <person name="Zhang X."/>
            <person name="Luo M.C."/>
            <person name="Dvorak J."/>
            <person name="Tong Y."/>
            <person name="Wang J."/>
            <person name="Yang H."/>
            <person name="Li Z."/>
            <person name="Wang D."/>
            <person name="Zhang A."/>
            <person name="Wang J."/>
        </authorList>
    </citation>
    <scope>NUCLEOTIDE SEQUENCE</scope>
</reference>
<dbReference type="EMBL" id="KD216055">
    <property type="protein sequence ID" value="EMS51760.1"/>
    <property type="molecule type" value="Genomic_DNA"/>
</dbReference>
<feature type="region of interest" description="Disordered" evidence="1">
    <location>
        <begin position="125"/>
        <end position="151"/>
    </location>
</feature>
<evidence type="ECO:0000313" key="2">
    <source>
        <dbReference type="EMBL" id="EMS51760.1"/>
    </source>
</evidence>
<protein>
    <submittedName>
        <fullName evidence="2">Uncharacterized protein</fullName>
    </submittedName>
</protein>
<organism evidence="2">
    <name type="scientific">Triticum urartu</name>
    <name type="common">Red wild einkorn</name>
    <name type="synonym">Crithodium urartu</name>
    <dbReference type="NCBI Taxonomy" id="4572"/>
    <lineage>
        <taxon>Eukaryota</taxon>
        <taxon>Viridiplantae</taxon>
        <taxon>Streptophyta</taxon>
        <taxon>Embryophyta</taxon>
        <taxon>Tracheophyta</taxon>
        <taxon>Spermatophyta</taxon>
        <taxon>Magnoliopsida</taxon>
        <taxon>Liliopsida</taxon>
        <taxon>Poales</taxon>
        <taxon>Poaceae</taxon>
        <taxon>BOP clade</taxon>
        <taxon>Pooideae</taxon>
        <taxon>Triticodae</taxon>
        <taxon>Triticeae</taxon>
        <taxon>Triticinae</taxon>
        <taxon>Triticum</taxon>
    </lineage>
</organism>
<proteinExistence type="predicted"/>